<feature type="transmembrane region" description="Helical" evidence="2">
    <location>
        <begin position="268"/>
        <end position="290"/>
    </location>
</feature>
<dbReference type="EMBL" id="BIFT01000001">
    <property type="protein sequence ID" value="GCE26529.1"/>
    <property type="molecule type" value="Genomic_DNA"/>
</dbReference>
<feature type="transmembrane region" description="Helical" evidence="2">
    <location>
        <begin position="464"/>
        <end position="483"/>
    </location>
</feature>
<dbReference type="AlphaFoldDB" id="A0A402B599"/>
<comment type="caution">
    <text evidence="3">The sequence shown here is derived from an EMBL/GenBank/DDBJ whole genome shotgun (WGS) entry which is preliminary data.</text>
</comment>
<feature type="compositionally biased region" description="Low complexity" evidence="1">
    <location>
        <begin position="87"/>
        <end position="105"/>
    </location>
</feature>
<sequence length="604" mass="66323">MGFDYKGSAPDPNKQNKPYPNANPSEHRDAGYPARLPEGRSAEELERYEEPQYREHVSGPLRYSDVPLRAAQPPAQTPPSHHPVQPQPLYQQPGYGQPPYQQPGQNGHAPYNQQPAANGWGQPYPAQPHYPYAPQGGYQPQYNGYAPYGYPPYGYAPYGYPPYSWQPAKPKRDTYQFVIAIIATVCSGLVLITGAICSLLLLVTVISLPYSAANTSKPEQLFSGVTMLTALTLAGLGGGSFSLYHSIRALMRKKSWEFKVTSIRLGHFKLPWFALWLALYVVMLIIGLLIRGNEQIAANTWLTVLLIGLAGLLPALTIFALGAWRVHNKNDEHWTTTWRRVAVAMTSGATSAILFALILELILGLVLQAGLRINSLNLDDPNMPIPNNMRAIIYLFLVVAVVAPVVEEGVKPLAVVTFIGRISSAKEAFILGMACGIGFDLVETAGYIGMGYSNWVDIAIQRSSAGLLHSFGAGMTALGWYYLTHSNSLKNKRILIGLGCGLYAVLQHAIWNGSFVFQILPAPIGPYFDKGTIMIGSYPLPSIMIIYGVWTLLMVLFFLFVTGKLGRNRINQGPVNTPKPSDDVRANIPAANIYPTNQQPQPVR</sequence>
<accession>A0A402B599</accession>
<dbReference type="RefSeq" id="WP_126626970.1">
    <property type="nucleotide sequence ID" value="NZ_BIFT01000001.1"/>
</dbReference>
<proteinExistence type="predicted"/>
<dbReference type="GO" id="GO:0008233">
    <property type="term" value="F:peptidase activity"/>
    <property type="evidence" value="ECO:0007669"/>
    <property type="project" value="InterPro"/>
</dbReference>
<feature type="transmembrane region" description="Helical" evidence="2">
    <location>
        <begin position="296"/>
        <end position="321"/>
    </location>
</feature>
<feature type="compositionally biased region" description="Basic and acidic residues" evidence="1">
    <location>
        <begin position="37"/>
        <end position="57"/>
    </location>
</feature>
<evidence type="ECO:0000256" key="1">
    <source>
        <dbReference type="SAM" id="MobiDB-lite"/>
    </source>
</evidence>
<keyword evidence="4" id="KW-1185">Reference proteome</keyword>
<evidence type="ECO:0000313" key="3">
    <source>
        <dbReference type="EMBL" id="GCE26529.1"/>
    </source>
</evidence>
<evidence type="ECO:0000256" key="2">
    <source>
        <dbReference type="SAM" id="Phobius"/>
    </source>
</evidence>
<evidence type="ECO:0000313" key="4">
    <source>
        <dbReference type="Proteomes" id="UP000287171"/>
    </source>
</evidence>
<feature type="transmembrane region" description="Helical" evidence="2">
    <location>
        <begin position="540"/>
        <end position="561"/>
    </location>
</feature>
<feature type="region of interest" description="Disordered" evidence="1">
    <location>
        <begin position="1"/>
        <end position="124"/>
    </location>
</feature>
<feature type="transmembrane region" description="Helical" evidence="2">
    <location>
        <begin position="495"/>
        <end position="520"/>
    </location>
</feature>
<feature type="compositionally biased region" description="Polar residues" evidence="1">
    <location>
        <begin position="13"/>
        <end position="24"/>
    </location>
</feature>
<dbReference type="Pfam" id="PF13367">
    <property type="entry name" value="PrsW-protease"/>
    <property type="match status" value="1"/>
</dbReference>
<protein>
    <recommendedName>
        <fullName evidence="5">PrsW family intramembrane metalloprotease</fullName>
    </recommendedName>
</protein>
<reference evidence="4" key="1">
    <citation type="submission" date="2018-12" db="EMBL/GenBank/DDBJ databases">
        <title>Tengunoibacter tsumagoiensis gen. nov., sp. nov., Dictyobacter kobayashii sp. nov., D. alpinus sp. nov., and D. joshuensis sp. nov. and description of Dictyobacteraceae fam. nov. within the order Ktedonobacterales isolated from Tengu-no-mugimeshi.</title>
        <authorList>
            <person name="Wang C.M."/>
            <person name="Zheng Y."/>
            <person name="Sakai Y."/>
            <person name="Toyoda A."/>
            <person name="Minakuchi Y."/>
            <person name="Abe K."/>
            <person name="Yokota A."/>
            <person name="Yabe S."/>
        </authorList>
    </citation>
    <scope>NUCLEOTIDE SEQUENCE [LARGE SCALE GENOMIC DNA]</scope>
    <source>
        <strain evidence="4">Uno16</strain>
    </source>
</reference>
<dbReference type="Proteomes" id="UP000287171">
    <property type="component" value="Unassembled WGS sequence"/>
</dbReference>
<feature type="transmembrane region" description="Helical" evidence="2">
    <location>
        <begin position="177"/>
        <end position="210"/>
    </location>
</feature>
<gene>
    <name evidence="3" type="ORF">KDA_20130</name>
</gene>
<organism evidence="3 4">
    <name type="scientific">Dictyobacter alpinus</name>
    <dbReference type="NCBI Taxonomy" id="2014873"/>
    <lineage>
        <taxon>Bacteria</taxon>
        <taxon>Bacillati</taxon>
        <taxon>Chloroflexota</taxon>
        <taxon>Ktedonobacteria</taxon>
        <taxon>Ktedonobacterales</taxon>
        <taxon>Dictyobacteraceae</taxon>
        <taxon>Dictyobacter</taxon>
    </lineage>
</organism>
<feature type="transmembrane region" description="Helical" evidence="2">
    <location>
        <begin position="391"/>
        <end position="407"/>
    </location>
</feature>
<keyword evidence="2" id="KW-0812">Transmembrane</keyword>
<dbReference type="InterPro" id="IPR026898">
    <property type="entry name" value="PrsW"/>
</dbReference>
<keyword evidence="2" id="KW-1133">Transmembrane helix</keyword>
<name>A0A402B599_9CHLR</name>
<evidence type="ECO:0008006" key="5">
    <source>
        <dbReference type="Google" id="ProtNLM"/>
    </source>
</evidence>
<dbReference type="OrthoDB" id="154108at2"/>
<feature type="transmembrane region" description="Helical" evidence="2">
    <location>
        <begin position="428"/>
        <end position="452"/>
    </location>
</feature>
<feature type="transmembrane region" description="Helical" evidence="2">
    <location>
        <begin position="342"/>
        <end position="371"/>
    </location>
</feature>
<feature type="transmembrane region" description="Helical" evidence="2">
    <location>
        <begin position="222"/>
        <end position="247"/>
    </location>
</feature>
<keyword evidence="2" id="KW-0472">Membrane</keyword>